<dbReference type="AlphaFoldDB" id="A0A0F9H9N3"/>
<dbReference type="EMBL" id="LAZR01025455">
    <property type="protein sequence ID" value="KKL71862.1"/>
    <property type="molecule type" value="Genomic_DNA"/>
</dbReference>
<comment type="caution">
    <text evidence="1">The sequence shown here is derived from an EMBL/GenBank/DDBJ whole genome shotgun (WGS) entry which is preliminary data.</text>
</comment>
<proteinExistence type="predicted"/>
<organism evidence="1">
    <name type="scientific">marine sediment metagenome</name>
    <dbReference type="NCBI Taxonomy" id="412755"/>
    <lineage>
        <taxon>unclassified sequences</taxon>
        <taxon>metagenomes</taxon>
        <taxon>ecological metagenomes</taxon>
    </lineage>
</organism>
<reference evidence="1" key="1">
    <citation type="journal article" date="2015" name="Nature">
        <title>Complex archaea that bridge the gap between prokaryotes and eukaryotes.</title>
        <authorList>
            <person name="Spang A."/>
            <person name="Saw J.H."/>
            <person name="Jorgensen S.L."/>
            <person name="Zaremba-Niedzwiedzka K."/>
            <person name="Martijn J."/>
            <person name="Lind A.E."/>
            <person name="van Eijk R."/>
            <person name="Schleper C."/>
            <person name="Guy L."/>
            <person name="Ettema T.J."/>
        </authorList>
    </citation>
    <scope>NUCLEOTIDE SEQUENCE</scope>
</reference>
<protein>
    <submittedName>
        <fullName evidence="1">Uncharacterized protein</fullName>
    </submittedName>
</protein>
<evidence type="ECO:0000313" key="1">
    <source>
        <dbReference type="EMBL" id="KKL71862.1"/>
    </source>
</evidence>
<sequence>MITLSPSLRDLLLDGYDVAFPGGSTLELQDVDGRMLASFVLPTDAWAPAVDGTKKIRAPWEFNATGSGLITQYVLKSDAHEERGTVAESGGDMTIDATDIIVGTLLIVSSFTKVA</sequence>
<name>A0A0F9H9N3_9ZZZZ</name>
<accession>A0A0F9H9N3</accession>
<gene>
    <name evidence="1" type="ORF">LCGC14_2090650</name>
</gene>